<dbReference type="PANTHER" id="PTHR40396:SF1">
    <property type="entry name" value="ATPASE AAA-TYPE CORE DOMAIN-CONTAINING PROTEIN"/>
    <property type="match status" value="1"/>
</dbReference>
<dbReference type="PANTHER" id="PTHR40396">
    <property type="entry name" value="ATPASE-LIKE PROTEIN"/>
    <property type="match status" value="1"/>
</dbReference>
<dbReference type="EMBL" id="JACHIA010000028">
    <property type="protein sequence ID" value="MBB6073696.1"/>
    <property type="molecule type" value="Genomic_DNA"/>
</dbReference>
<gene>
    <name evidence="2" type="ORF">HNQ61_005367</name>
</gene>
<feature type="domain" description="ATPase AAA-type core" evidence="1">
    <location>
        <begin position="48"/>
        <end position="362"/>
    </location>
</feature>
<sequence>MLIRFRVENFRSIRDEQELSLVASPLSEHTETLVHADRYEIDLLRTAAIYGPNASGKSTVFLALEFMQAAVEDSHRIWAPDRGVPRTPFALDPAAAAEPSLFAVDLLLDGVRYEYGFVVDSTHVHEEWLYAYPNGRKQEWFTRDASRAPEFTFSRNLKGENRTIARFTRPNSLFLSVAARNNHPMLDRVYAWFGSGLFMVSESSRAHLDLAGFSICQNEQLGSDLLRILELADLGISGLEVVEGDMSAYASRLGLKAADPELPVPPFSPRPATTVRLRHRAGAGEDVALPFEQESQGTQTLFAMAGIIMAVLGTGGVMVVDELDRSLHTHLALSIIRMFTNPETNPNNAQLIFNTHDTNLLDTSILRRDQIWFTEKGQDGATRLFPLTDFRARKHENLERGYLQGRYGAVPAIGEPNLGLTAGD</sequence>
<evidence type="ECO:0000313" key="3">
    <source>
        <dbReference type="Proteomes" id="UP000582837"/>
    </source>
</evidence>
<keyword evidence="3" id="KW-1185">Reference proteome</keyword>
<evidence type="ECO:0000259" key="1">
    <source>
        <dbReference type="Pfam" id="PF13304"/>
    </source>
</evidence>
<dbReference type="GO" id="GO:0005524">
    <property type="term" value="F:ATP binding"/>
    <property type="evidence" value="ECO:0007669"/>
    <property type="project" value="InterPro"/>
</dbReference>
<accession>A0A841H770</accession>
<dbReference type="AlphaFoldDB" id="A0A841H770"/>
<dbReference type="InterPro" id="IPR003959">
    <property type="entry name" value="ATPase_AAA_core"/>
</dbReference>
<evidence type="ECO:0000313" key="2">
    <source>
        <dbReference type="EMBL" id="MBB6073696.1"/>
    </source>
</evidence>
<organism evidence="2 3">
    <name type="scientific">Longimicrobium terrae</name>
    <dbReference type="NCBI Taxonomy" id="1639882"/>
    <lineage>
        <taxon>Bacteria</taxon>
        <taxon>Pseudomonadati</taxon>
        <taxon>Gemmatimonadota</taxon>
        <taxon>Longimicrobiia</taxon>
        <taxon>Longimicrobiales</taxon>
        <taxon>Longimicrobiaceae</taxon>
        <taxon>Longimicrobium</taxon>
    </lineage>
</organism>
<dbReference type="RefSeq" id="WP_170035543.1">
    <property type="nucleotide sequence ID" value="NZ_JABDTL010000001.1"/>
</dbReference>
<dbReference type="Pfam" id="PF13304">
    <property type="entry name" value="AAA_21"/>
    <property type="match status" value="1"/>
</dbReference>
<comment type="caution">
    <text evidence="2">The sequence shown here is derived from an EMBL/GenBank/DDBJ whole genome shotgun (WGS) entry which is preliminary data.</text>
</comment>
<dbReference type="InterPro" id="IPR027417">
    <property type="entry name" value="P-loop_NTPase"/>
</dbReference>
<name>A0A841H770_9BACT</name>
<reference evidence="2 3" key="1">
    <citation type="submission" date="2020-08" db="EMBL/GenBank/DDBJ databases">
        <title>Genomic Encyclopedia of Type Strains, Phase IV (KMG-IV): sequencing the most valuable type-strain genomes for metagenomic binning, comparative biology and taxonomic classification.</title>
        <authorList>
            <person name="Goeker M."/>
        </authorList>
    </citation>
    <scope>NUCLEOTIDE SEQUENCE [LARGE SCALE GENOMIC DNA]</scope>
    <source>
        <strain evidence="2 3">DSM 29007</strain>
    </source>
</reference>
<protein>
    <recommendedName>
        <fullName evidence="1">ATPase AAA-type core domain-containing protein</fullName>
    </recommendedName>
</protein>
<dbReference type="Proteomes" id="UP000582837">
    <property type="component" value="Unassembled WGS sequence"/>
</dbReference>
<dbReference type="Gene3D" id="3.40.50.300">
    <property type="entry name" value="P-loop containing nucleotide triphosphate hydrolases"/>
    <property type="match status" value="2"/>
</dbReference>
<proteinExistence type="predicted"/>
<dbReference type="GO" id="GO:0016887">
    <property type="term" value="F:ATP hydrolysis activity"/>
    <property type="evidence" value="ECO:0007669"/>
    <property type="project" value="InterPro"/>
</dbReference>
<dbReference type="SUPFAM" id="SSF52540">
    <property type="entry name" value="P-loop containing nucleoside triphosphate hydrolases"/>
    <property type="match status" value="1"/>
</dbReference>